<evidence type="ECO:0000313" key="1">
    <source>
        <dbReference type="EMBL" id="TNN32515.1"/>
    </source>
</evidence>
<comment type="caution">
    <text evidence="1">The sequence shown here is derived from an EMBL/GenBank/DDBJ whole genome shotgun (WGS) entry which is preliminary data.</text>
</comment>
<gene>
    <name evidence="1" type="ORF">EYF80_057323</name>
</gene>
<sequence length="143" mass="14893">MNSLLAAEGRKWSSGAGGLGGGISSRVFSSCFLRASLAAAWLLAWSAMELTPPPPAALDMEDGLTAEAPPMPPAAPPAAAACMWASCFHFPVKLTGLAMLLERDMPGLEESLWPCSWEGLGAMTRCDIIMGGRLALAADLMTV</sequence>
<name>A0A4Z2EUJ0_9TELE</name>
<evidence type="ECO:0000313" key="2">
    <source>
        <dbReference type="Proteomes" id="UP000314294"/>
    </source>
</evidence>
<dbReference type="AlphaFoldDB" id="A0A4Z2EUJ0"/>
<protein>
    <submittedName>
        <fullName evidence="1">Uncharacterized protein</fullName>
    </submittedName>
</protein>
<dbReference type="Proteomes" id="UP000314294">
    <property type="component" value="Unassembled WGS sequence"/>
</dbReference>
<accession>A0A4Z2EUJ0</accession>
<keyword evidence="2" id="KW-1185">Reference proteome</keyword>
<dbReference type="EMBL" id="SRLO01002648">
    <property type="protein sequence ID" value="TNN32515.1"/>
    <property type="molecule type" value="Genomic_DNA"/>
</dbReference>
<proteinExistence type="predicted"/>
<reference evidence="1 2" key="1">
    <citation type="submission" date="2019-03" db="EMBL/GenBank/DDBJ databases">
        <title>First draft genome of Liparis tanakae, snailfish: a comprehensive survey of snailfish specific genes.</title>
        <authorList>
            <person name="Kim W."/>
            <person name="Song I."/>
            <person name="Jeong J.-H."/>
            <person name="Kim D."/>
            <person name="Kim S."/>
            <person name="Ryu S."/>
            <person name="Song J.Y."/>
            <person name="Lee S.K."/>
        </authorList>
    </citation>
    <scope>NUCLEOTIDE SEQUENCE [LARGE SCALE GENOMIC DNA]</scope>
    <source>
        <tissue evidence="1">Muscle</tissue>
    </source>
</reference>
<organism evidence="1 2">
    <name type="scientific">Liparis tanakae</name>
    <name type="common">Tanaka's snailfish</name>
    <dbReference type="NCBI Taxonomy" id="230148"/>
    <lineage>
        <taxon>Eukaryota</taxon>
        <taxon>Metazoa</taxon>
        <taxon>Chordata</taxon>
        <taxon>Craniata</taxon>
        <taxon>Vertebrata</taxon>
        <taxon>Euteleostomi</taxon>
        <taxon>Actinopterygii</taxon>
        <taxon>Neopterygii</taxon>
        <taxon>Teleostei</taxon>
        <taxon>Neoteleostei</taxon>
        <taxon>Acanthomorphata</taxon>
        <taxon>Eupercaria</taxon>
        <taxon>Perciformes</taxon>
        <taxon>Cottioidei</taxon>
        <taxon>Cottales</taxon>
        <taxon>Liparidae</taxon>
        <taxon>Liparis</taxon>
    </lineage>
</organism>